<dbReference type="Proteomes" id="UP000186955">
    <property type="component" value="Unassembled WGS sequence"/>
</dbReference>
<keyword evidence="2 5" id="KW-0812">Transmembrane</keyword>
<dbReference type="SUPFAM" id="SSF81330">
    <property type="entry name" value="Gated mechanosensitive channel"/>
    <property type="match status" value="1"/>
</dbReference>
<evidence type="ECO:0000313" key="8">
    <source>
        <dbReference type="Proteomes" id="UP000186955"/>
    </source>
</evidence>
<comment type="caution">
    <text evidence="7">The sequence shown here is derived from an EMBL/GenBank/DDBJ whole genome shotgun (WGS) entry which is preliminary data.</text>
</comment>
<dbReference type="PROSITE" id="PS51502">
    <property type="entry name" value="S_R_A_B_BARREL"/>
    <property type="match status" value="1"/>
</dbReference>
<dbReference type="InterPro" id="IPR013097">
    <property type="entry name" value="Dabb"/>
</dbReference>
<reference evidence="7 8" key="1">
    <citation type="submission" date="2016-10" db="EMBL/GenBank/DDBJ databases">
        <title>Genome sequence of the ascomycete fungus Penicillium subrubescens.</title>
        <authorList>
            <person name="De Vries R.P."/>
            <person name="Peng M."/>
            <person name="Dilokpimol A."/>
            <person name="Hilden K."/>
            <person name="Makela M.R."/>
            <person name="Grigoriev I."/>
            <person name="Riley R."/>
            <person name="Granchi Z."/>
        </authorList>
    </citation>
    <scope>NUCLEOTIDE SEQUENCE [LARGE SCALE GENOMIC DNA]</scope>
    <source>
        <strain evidence="7 8">CBS 132785</strain>
    </source>
</reference>
<evidence type="ECO:0000256" key="5">
    <source>
        <dbReference type="SAM" id="Phobius"/>
    </source>
</evidence>
<dbReference type="SUPFAM" id="SSF54909">
    <property type="entry name" value="Dimeric alpha+beta barrel"/>
    <property type="match status" value="1"/>
</dbReference>
<dbReference type="InterPro" id="IPR036019">
    <property type="entry name" value="MscL_channel"/>
</dbReference>
<keyword evidence="8" id="KW-1185">Reference proteome</keyword>
<dbReference type="AlphaFoldDB" id="A0A1Q5UPQ5"/>
<dbReference type="FunFam" id="1.10.1200.120:FF:000004">
    <property type="entry name" value="Ion channel, putative"/>
    <property type="match status" value="1"/>
</dbReference>
<dbReference type="PANTHER" id="PTHR30266:SF2">
    <property type="entry name" value="LARGE-CONDUCTANCE MECHANOSENSITIVE CHANNEL"/>
    <property type="match status" value="1"/>
</dbReference>
<dbReference type="InterPro" id="IPR037673">
    <property type="entry name" value="MSC/AndL"/>
</dbReference>
<evidence type="ECO:0000256" key="4">
    <source>
        <dbReference type="ARBA" id="ARBA00023136"/>
    </source>
</evidence>
<dbReference type="EMBL" id="MNBE01000098">
    <property type="protein sequence ID" value="OKP14453.1"/>
    <property type="molecule type" value="Genomic_DNA"/>
</dbReference>
<gene>
    <name evidence="7" type="ORF">PENSUB_14065</name>
</gene>
<protein>
    <submittedName>
        <fullName evidence="7">Large-conductance mechanosensitive channel</fullName>
    </submittedName>
</protein>
<dbReference type="GO" id="GO:0016020">
    <property type="term" value="C:membrane"/>
    <property type="evidence" value="ECO:0007669"/>
    <property type="project" value="UniProtKB-SubCell"/>
</dbReference>
<comment type="subcellular location">
    <subcellularLocation>
        <location evidence="1">Membrane</location>
        <topology evidence="1">Multi-pass membrane protein</topology>
    </subcellularLocation>
</comment>
<name>A0A1Q5UPQ5_9EURO</name>
<dbReference type="GO" id="GO:0008381">
    <property type="term" value="F:mechanosensitive monoatomic ion channel activity"/>
    <property type="evidence" value="ECO:0007669"/>
    <property type="project" value="TreeGrafter"/>
</dbReference>
<accession>A0A1Q5UPQ5</accession>
<keyword evidence="3 5" id="KW-1133">Transmembrane helix</keyword>
<feature type="domain" description="Stress-response A/B barrel" evidence="6">
    <location>
        <begin position="116"/>
        <end position="207"/>
    </location>
</feature>
<dbReference type="InterPro" id="IPR011008">
    <property type="entry name" value="Dimeric_a/b-barrel"/>
</dbReference>
<dbReference type="Gene3D" id="1.10.1200.120">
    <property type="entry name" value="Large-conductance mechanosensitive channel, MscL, domain 1"/>
    <property type="match status" value="1"/>
</dbReference>
<organism evidence="7 8">
    <name type="scientific">Penicillium subrubescens</name>
    <dbReference type="NCBI Taxonomy" id="1316194"/>
    <lineage>
        <taxon>Eukaryota</taxon>
        <taxon>Fungi</taxon>
        <taxon>Dikarya</taxon>
        <taxon>Ascomycota</taxon>
        <taxon>Pezizomycotina</taxon>
        <taxon>Eurotiomycetes</taxon>
        <taxon>Eurotiomycetidae</taxon>
        <taxon>Eurotiales</taxon>
        <taxon>Aspergillaceae</taxon>
        <taxon>Penicillium</taxon>
    </lineage>
</organism>
<dbReference type="PANTHER" id="PTHR30266">
    <property type="entry name" value="MECHANOSENSITIVE CHANNEL MSCL"/>
    <property type="match status" value="1"/>
</dbReference>
<dbReference type="Pfam" id="PF01741">
    <property type="entry name" value="MscL"/>
    <property type="match status" value="1"/>
</dbReference>
<evidence type="ECO:0000256" key="2">
    <source>
        <dbReference type="ARBA" id="ARBA00022692"/>
    </source>
</evidence>
<evidence type="ECO:0000313" key="7">
    <source>
        <dbReference type="EMBL" id="OKP14453.1"/>
    </source>
</evidence>
<feature type="transmembrane region" description="Helical" evidence="5">
    <location>
        <begin position="119"/>
        <end position="139"/>
    </location>
</feature>
<evidence type="ECO:0000259" key="6">
    <source>
        <dbReference type="PROSITE" id="PS51502"/>
    </source>
</evidence>
<proteinExistence type="predicted"/>
<dbReference type="Pfam" id="PF07876">
    <property type="entry name" value="Dabb"/>
    <property type="match status" value="1"/>
</dbReference>
<keyword evidence="4 5" id="KW-0472">Membrane</keyword>
<dbReference type="STRING" id="1316194.A0A1Q5UPQ5"/>
<dbReference type="Gene3D" id="3.30.70.100">
    <property type="match status" value="1"/>
</dbReference>
<evidence type="ECO:0000256" key="3">
    <source>
        <dbReference type="ARBA" id="ARBA00022989"/>
    </source>
</evidence>
<evidence type="ECO:0000256" key="1">
    <source>
        <dbReference type="ARBA" id="ARBA00004141"/>
    </source>
</evidence>
<sequence length="215" mass="24188">MRGLDESTDVLLRVGQSATEQVRHGWQAFVNFAARDNVLEVALGLIIANAFTKVVTSFVSDLALPIVSLLPFLNRNMDQKFAVLSQGPNYAEGEGYNTLKQARDDGALVLAWGMFVENILNFAGVSLTLFAVAHLYMFVSHDRIIKPTVRCRYCRKFISVENGITHAFVVEFFSAEDRDYYVREDPRHKAFVQSLNGVIEKAQVIDFMNGVFDKL</sequence>